<dbReference type="RefSeq" id="WP_273050931.1">
    <property type="nucleotide sequence ID" value="NZ_DAITTW010000015.1"/>
</dbReference>
<name>A0A3D4SVT3_9CORY</name>
<evidence type="ECO:0000313" key="2">
    <source>
        <dbReference type="EMBL" id="HCT13393.1"/>
    </source>
</evidence>
<reference evidence="2 3" key="1">
    <citation type="journal article" date="2018" name="Nat. Biotechnol.">
        <title>A standardized bacterial taxonomy based on genome phylogeny substantially revises the tree of life.</title>
        <authorList>
            <person name="Parks D.H."/>
            <person name="Chuvochina M."/>
            <person name="Waite D.W."/>
            <person name="Rinke C."/>
            <person name="Skarshewski A."/>
            <person name="Chaumeil P.A."/>
            <person name="Hugenholtz P."/>
        </authorList>
    </citation>
    <scope>NUCLEOTIDE SEQUENCE [LARGE SCALE GENOMIC DNA]</scope>
    <source>
        <strain evidence="2">UBA11247</strain>
    </source>
</reference>
<dbReference type="GO" id="GO:0003677">
    <property type="term" value="F:DNA binding"/>
    <property type="evidence" value="ECO:0007669"/>
    <property type="project" value="InterPro"/>
</dbReference>
<dbReference type="InterPro" id="IPR001387">
    <property type="entry name" value="Cro/C1-type_HTH"/>
</dbReference>
<dbReference type="PANTHER" id="PTHR33055">
    <property type="entry name" value="TRANSPOSASE FOR INSERTION SEQUENCE ELEMENT IS1111A"/>
    <property type="match status" value="1"/>
</dbReference>
<dbReference type="NCBIfam" id="NF033542">
    <property type="entry name" value="transpos_IS110"/>
    <property type="match status" value="1"/>
</dbReference>
<evidence type="ECO:0000313" key="3">
    <source>
        <dbReference type="Proteomes" id="UP000261739"/>
    </source>
</evidence>
<proteinExistence type="predicted"/>
<gene>
    <name evidence="2" type="ORF">DIW82_00980</name>
</gene>
<dbReference type="AlphaFoldDB" id="A0A3D4SVT3"/>
<dbReference type="Pfam" id="PF01548">
    <property type="entry name" value="DEDD_Tnp_IS110"/>
    <property type="match status" value="1"/>
</dbReference>
<dbReference type="InterPro" id="IPR047650">
    <property type="entry name" value="Transpos_IS110"/>
</dbReference>
<dbReference type="PANTHER" id="PTHR33055:SF16">
    <property type="entry name" value="TRANSPOSASE FOR INSERTION SEQUENCE ELEMENT IS1547"/>
    <property type="match status" value="1"/>
</dbReference>
<dbReference type="PROSITE" id="PS50943">
    <property type="entry name" value="HTH_CROC1"/>
    <property type="match status" value="1"/>
</dbReference>
<feature type="domain" description="HTH cro/C1-type" evidence="1">
    <location>
        <begin position="359"/>
        <end position="390"/>
    </location>
</feature>
<protein>
    <submittedName>
        <fullName evidence="2">IS110 family transposase</fullName>
    </submittedName>
</protein>
<dbReference type="Pfam" id="PF13560">
    <property type="entry name" value="HTH_31"/>
    <property type="match status" value="1"/>
</dbReference>
<dbReference type="SUPFAM" id="SSF47413">
    <property type="entry name" value="lambda repressor-like DNA-binding domains"/>
    <property type="match status" value="1"/>
</dbReference>
<dbReference type="InterPro" id="IPR003346">
    <property type="entry name" value="Transposase_20"/>
</dbReference>
<evidence type="ECO:0000259" key="1">
    <source>
        <dbReference type="PROSITE" id="PS50943"/>
    </source>
</evidence>
<dbReference type="GO" id="GO:0006313">
    <property type="term" value="P:DNA transposition"/>
    <property type="evidence" value="ECO:0007669"/>
    <property type="project" value="InterPro"/>
</dbReference>
<dbReference type="GO" id="GO:0004803">
    <property type="term" value="F:transposase activity"/>
    <property type="evidence" value="ECO:0007669"/>
    <property type="project" value="InterPro"/>
</dbReference>
<dbReference type="CDD" id="cd00093">
    <property type="entry name" value="HTH_XRE"/>
    <property type="match status" value="1"/>
</dbReference>
<accession>A0A3D4SVT3</accession>
<sequence>MPTTRPTPQSDQAGQADREVYAGVDTHAGTHHAAVVDSLGRHLGDHEFITSAAGIAALYAFICSFGTLIRVGVEGTASYGATLTTYLRDQSVTVCEVIHPSRATRRRGKSDPIDAYNAAVTAAGNDDLPVPKLLGGVVDGIRALLKTRVTAVKARSAAVTQVRSLLVTAPQNIRQAYEHPSPIKLLDRLDTIDEQTDQLELIALGNLARRVHALDKEIDASTATLTRLVTQVAPALLAASGVGTVTAAQLLVTAGENPERIRNKSKFAALCGVCPIPASSGKTQRMRLNRGGDRDANCALHQIAVVRMAHDQRTKDYAAKRLAEGKSKMEILRCLKRYIANEIYGLIVHPPQVADVEDLRPLRKQRGLSLQTVAGVLGVHPNKVSRIERGGAHDAGFVTRYRAYLEDLEG</sequence>
<comment type="caution">
    <text evidence="2">The sequence shown here is derived from an EMBL/GenBank/DDBJ whole genome shotgun (WGS) entry which is preliminary data.</text>
</comment>
<dbReference type="Pfam" id="PF02371">
    <property type="entry name" value="Transposase_20"/>
    <property type="match status" value="1"/>
</dbReference>
<organism evidence="2 3">
    <name type="scientific">Corynebacterium nuruki</name>
    <dbReference type="NCBI Taxonomy" id="1032851"/>
    <lineage>
        <taxon>Bacteria</taxon>
        <taxon>Bacillati</taxon>
        <taxon>Actinomycetota</taxon>
        <taxon>Actinomycetes</taxon>
        <taxon>Mycobacteriales</taxon>
        <taxon>Corynebacteriaceae</taxon>
        <taxon>Corynebacterium</taxon>
    </lineage>
</organism>
<dbReference type="Gene3D" id="1.10.260.40">
    <property type="entry name" value="lambda repressor-like DNA-binding domains"/>
    <property type="match status" value="1"/>
</dbReference>
<dbReference type="InterPro" id="IPR002525">
    <property type="entry name" value="Transp_IS110-like_N"/>
</dbReference>
<dbReference type="EMBL" id="DQID01000022">
    <property type="protein sequence ID" value="HCT13393.1"/>
    <property type="molecule type" value="Genomic_DNA"/>
</dbReference>
<dbReference type="InterPro" id="IPR010982">
    <property type="entry name" value="Lambda_DNA-bd_dom_sf"/>
</dbReference>
<dbReference type="Proteomes" id="UP000261739">
    <property type="component" value="Unassembled WGS sequence"/>
</dbReference>